<dbReference type="AlphaFoldDB" id="A0AAV5V249"/>
<keyword evidence="2" id="KW-1185">Reference proteome</keyword>
<dbReference type="Proteomes" id="UP001432322">
    <property type="component" value="Unassembled WGS sequence"/>
</dbReference>
<evidence type="ECO:0000313" key="2">
    <source>
        <dbReference type="Proteomes" id="UP001432322"/>
    </source>
</evidence>
<organism evidence="1 2">
    <name type="scientific">Pristionchus fissidentatus</name>
    <dbReference type="NCBI Taxonomy" id="1538716"/>
    <lineage>
        <taxon>Eukaryota</taxon>
        <taxon>Metazoa</taxon>
        <taxon>Ecdysozoa</taxon>
        <taxon>Nematoda</taxon>
        <taxon>Chromadorea</taxon>
        <taxon>Rhabditida</taxon>
        <taxon>Rhabditina</taxon>
        <taxon>Diplogasteromorpha</taxon>
        <taxon>Diplogasteroidea</taxon>
        <taxon>Neodiplogasteridae</taxon>
        <taxon>Pristionchus</taxon>
    </lineage>
</organism>
<name>A0AAV5V249_9BILA</name>
<feature type="non-terminal residue" evidence="1">
    <location>
        <position position="1"/>
    </location>
</feature>
<evidence type="ECO:0000313" key="1">
    <source>
        <dbReference type="EMBL" id="GMT12488.1"/>
    </source>
</evidence>
<accession>A0AAV5V249</accession>
<proteinExistence type="predicted"/>
<reference evidence="1" key="1">
    <citation type="submission" date="2023-10" db="EMBL/GenBank/DDBJ databases">
        <title>Genome assembly of Pristionchus species.</title>
        <authorList>
            <person name="Yoshida K."/>
            <person name="Sommer R.J."/>
        </authorList>
    </citation>
    <scope>NUCLEOTIDE SEQUENCE</scope>
    <source>
        <strain evidence="1">RS5133</strain>
    </source>
</reference>
<gene>
    <name evidence="1" type="ORF">PFISCL1PPCAC_3785</name>
</gene>
<sequence length="67" mass="7712">TFFQLLLNEIPWDGVRLDDLDGNCGVLSCFSQHRRATRMLRFNNKNIANLSPEDEPQTLVSAMLLYL</sequence>
<comment type="caution">
    <text evidence="1">The sequence shown here is derived from an EMBL/GenBank/DDBJ whole genome shotgun (WGS) entry which is preliminary data.</text>
</comment>
<protein>
    <submittedName>
        <fullName evidence="1">Uncharacterized protein</fullName>
    </submittedName>
</protein>
<dbReference type="EMBL" id="BTSY01000001">
    <property type="protein sequence ID" value="GMT12488.1"/>
    <property type="molecule type" value="Genomic_DNA"/>
</dbReference>
<feature type="non-terminal residue" evidence="1">
    <location>
        <position position="67"/>
    </location>
</feature>